<sequence length="120" mass="12920">MDSFKTAEMALRIAAWLAIAVIAFVTLGPLDLRPNSGLGPNPERFLAFLVVGALFAAAYPRYIWFAAAIVLGSAILLEVFQWWAPSRHGRPLDAAVKVAGGIVGLTAGWLLTSLVRSRQD</sequence>
<dbReference type="RefSeq" id="WP_044411133.1">
    <property type="nucleotide sequence ID" value="NZ_JXXE01000253.1"/>
</dbReference>
<dbReference type="OrthoDB" id="7908547at2"/>
<organism evidence="2 3">
    <name type="scientific">Rhodopseudomonas palustris</name>
    <dbReference type="NCBI Taxonomy" id="1076"/>
    <lineage>
        <taxon>Bacteria</taxon>
        <taxon>Pseudomonadati</taxon>
        <taxon>Pseudomonadota</taxon>
        <taxon>Alphaproteobacteria</taxon>
        <taxon>Hyphomicrobiales</taxon>
        <taxon>Nitrobacteraceae</taxon>
        <taxon>Rhodopseudomonas</taxon>
    </lineage>
</organism>
<dbReference type="PATRIC" id="fig|1076.23.peg.2661"/>
<dbReference type="InterPro" id="IPR017015">
    <property type="entry name" value="UCP033367_VanZ"/>
</dbReference>
<reference evidence="2 3" key="1">
    <citation type="submission" date="2014-11" db="EMBL/GenBank/DDBJ databases">
        <title>Genomics and ecophysiology of heterotrophic nitrogen fixing bacteria isolated from estuarine surface water.</title>
        <authorList>
            <person name="Bentzon-Tilia M."/>
            <person name="Severin I."/>
            <person name="Hansen L.H."/>
            <person name="Riemann L."/>
        </authorList>
    </citation>
    <scope>NUCLEOTIDE SEQUENCE [LARGE SCALE GENOMIC DNA]</scope>
    <source>
        <strain evidence="2 3">BAL398</strain>
    </source>
</reference>
<name>A0A0D7ENW8_RHOPL</name>
<keyword evidence="1" id="KW-1133">Transmembrane helix</keyword>
<feature type="transmembrane region" description="Helical" evidence="1">
    <location>
        <begin position="95"/>
        <end position="115"/>
    </location>
</feature>
<gene>
    <name evidence="2" type="ORF">OO17_12870</name>
</gene>
<feature type="transmembrane region" description="Helical" evidence="1">
    <location>
        <begin position="42"/>
        <end position="59"/>
    </location>
</feature>
<dbReference type="EMBL" id="JXXE01000253">
    <property type="protein sequence ID" value="KIZ42488.1"/>
    <property type="molecule type" value="Genomic_DNA"/>
</dbReference>
<feature type="transmembrane region" description="Helical" evidence="1">
    <location>
        <begin position="9"/>
        <end position="30"/>
    </location>
</feature>
<evidence type="ECO:0008006" key="4">
    <source>
        <dbReference type="Google" id="ProtNLM"/>
    </source>
</evidence>
<feature type="transmembrane region" description="Helical" evidence="1">
    <location>
        <begin position="64"/>
        <end position="83"/>
    </location>
</feature>
<dbReference type="AlphaFoldDB" id="A0A0D7ENW8"/>
<accession>A0A0D7ENW8</accession>
<dbReference type="PIRSF" id="PIRSF033367">
    <property type="entry name" value="UCP033367_VanZ"/>
    <property type="match status" value="1"/>
</dbReference>
<protein>
    <recommendedName>
        <fullName evidence="4">VanZ family protein</fullName>
    </recommendedName>
</protein>
<keyword evidence="1" id="KW-0472">Membrane</keyword>
<proteinExistence type="predicted"/>
<dbReference type="Proteomes" id="UP000032515">
    <property type="component" value="Unassembled WGS sequence"/>
</dbReference>
<keyword evidence="1" id="KW-0812">Transmembrane</keyword>
<comment type="caution">
    <text evidence="2">The sequence shown here is derived from an EMBL/GenBank/DDBJ whole genome shotgun (WGS) entry which is preliminary data.</text>
</comment>
<evidence type="ECO:0000313" key="3">
    <source>
        <dbReference type="Proteomes" id="UP000032515"/>
    </source>
</evidence>
<evidence type="ECO:0000313" key="2">
    <source>
        <dbReference type="EMBL" id="KIZ42488.1"/>
    </source>
</evidence>
<evidence type="ECO:0000256" key="1">
    <source>
        <dbReference type="SAM" id="Phobius"/>
    </source>
</evidence>